<dbReference type="Proteomes" id="UP000482487">
    <property type="component" value="Unassembled WGS sequence"/>
</dbReference>
<reference evidence="2 3" key="1">
    <citation type="submission" date="2020-01" db="EMBL/GenBank/DDBJ databases">
        <title>Genome sequence of Desulfovibrio aerotolerans DSM 16695(T).</title>
        <authorList>
            <person name="Karnachuk O."/>
            <person name="Avakyan M."/>
            <person name="Mardanov A."/>
            <person name="Kadnikov V."/>
            <person name="Ravin N."/>
        </authorList>
    </citation>
    <scope>NUCLEOTIDE SEQUENCE [LARGE SCALE GENOMIC DNA]</scope>
    <source>
        <strain evidence="2 3">DSM 16695</strain>
    </source>
</reference>
<gene>
    <name evidence="2" type="ORF">GTA51_00565</name>
</gene>
<evidence type="ECO:0000313" key="3">
    <source>
        <dbReference type="Proteomes" id="UP000482487"/>
    </source>
</evidence>
<dbReference type="AlphaFoldDB" id="A0A7C9MD85"/>
<evidence type="ECO:0000256" key="1">
    <source>
        <dbReference type="SAM" id="MobiDB-lite"/>
    </source>
</evidence>
<comment type="caution">
    <text evidence="2">The sequence shown here is derived from an EMBL/GenBank/DDBJ whole genome shotgun (WGS) entry which is preliminary data.</text>
</comment>
<feature type="compositionally biased region" description="Polar residues" evidence="1">
    <location>
        <begin position="73"/>
        <end position="96"/>
    </location>
</feature>
<feature type="compositionally biased region" description="Low complexity" evidence="1">
    <location>
        <begin position="12"/>
        <end position="39"/>
    </location>
</feature>
<feature type="region of interest" description="Disordered" evidence="1">
    <location>
        <begin position="12"/>
        <end position="164"/>
    </location>
</feature>
<organism evidence="2 3">
    <name type="scientific">Solidesulfovibrio aerotolerans</name>
    <dbReference type="NCBI Taxonomy" id="295255"/>
    <lineage>
        <taxon>Bacteria</taxon>
        <taxon>Pseudomonadati</taxon>
        <taxon>Thermodesulfobacteriota</taxon>
        <taxon>Desulfovibrionia</taxon>
        <taxon>Desulfovibrionales</taxon>
        <taxon>Desulfovibrionaceae</taxon>
        <taxon>Solidesulfovibrio</taxon>
    </lineage>
</organism>
<dbReference type="OrthoDB" id="5460035at2"/>
<proteinExistence type="predicted"/>
<keyword evidence="3" id="KW-1185">Reference proteome</keyword>
<evidence type="ECO:0000313" key="2">
    <source>
        <dbReference type="EMBL" id="MYL81630.1"/>
    </source>
</evidence>
<feature type="compositionally biased region" description="Polar residues" evidence="1">
    <location>
        <begin position="136"/>
        <end position="164"/>
    </location>
</feature>
<sequence>MSTDLISLSYGTSSTALSSLTSGSTSSSTSASATMAAALNTQGSDATAVSKGAQTMQKLSDMASSDPEKFKEVSQQISDKLTEAAKNSTDSNSSKMLTEMAGKFASAATSGSMDSLTPPEPPTGAAGAQGQAAMKYTQNSGSNPMSQMDSIISDALSGTDSTSA</sequence>
<dbReference type="RefSeq" id="WP_160957805.1">
    <property type="nucleotide sequence ID" value="NZ_WVUD01000001.1"/>
</dbReference>
<protein>
    <submittedName>
        <fullName evidence="2">Uncharacterized protein</fullName>
    </submittedName>
</protein>
<accession>A0A7C9MD85</accession>
<feature type="compositionally biased region" description="Low complexity" evidence="1">
    <location>
        <begin position="124"/>
        <end position="133"/>
    </location>
</feature>
<feature type="compositionally biased region" description="Polar residues" evidence="1">
    <location>
        <begin position="40"/>
        <end position="58"/>
    </location>
</feature>
<name>A0A7C9MD85_9BACT</name>
<dbReference type="EMBL" id="WVUD01000001">
    <property type="protein sequence ID" value="MYL81630.1"/>
    <property type="molecule type" value="Genomic_DNA"/>
</dbReference>